<proteinExistence type="predicted"/>
<gene>
    <name evidence="1" type="ORF">DIABBA_LOCUS1891</name>
</gene>
<organism evidence="1 2">
    <name type="scientific">Diabrotica balteata</name>
    <name type="common">Banded cucumber beetle</name>
    <dbReference type="NCBI Taxonomy" id="107213"/>
    <lineage>
        <taxon>Eukaryota</taxon>
        <taxon>Metazoa</taxon>
        <taxon>Ecdysozoa</taxon>
        <taxon>Arthropoda</taxon>
        <taxon>Hexapoda</taxon>
        <taxon>Insecta</taxon>
        <taxon>Pterygota</taxon>
        <taxon>Neoptera</taxon>
        <taxon>Endopterygota</taxon>
        <taxon>Coleoptera</taxon>
        <taxon>Polyphaga</taxon>
        <taxon>Cucujiformia</taxon>
        <taxon>Chrysomeloidea</taxon>
        <taxon>Chrysomelidae</taxon>
        <taxon>Galerucinae</taxon>
        <taxon>Diabroticina</taxon>
        <taxon>Diabroticites</taxon>
        <taxon>Diabrotica</taxon>
    </lineage>
</organism>
<evidence type="ECO:0000313" key="2">
    <source>
        <dbReference type="Proteomes" id="UP001153709"/>
    </source>
</evidence>
<keyword evidence="2" id="KW-1185">Reference proteome</keyword>
<sequence>MAEDRIVRISRDKLPNGRRSIGRLRKRWCDNLNNLGG</sequence>
<dbReference type="AlphaFoldDB" id="A0A9N9SPM2"/>
<reference evidence="1" key="1">
    <citation type="submission" date="2022-01" db="EMBL/GenBank/DDBJ databases">
        <authorList>
            <person name="King R."/>
        </authorList>
    </citation>
    <scope>NUCLEOTIDE SEQUENCE</scope>
</reference>
<accession>A0A9N9SPM2</accession>
<protein>
    <submittedName>
        <fullName evidence="1">Uncharacterized protein</fullName>
    </submittedName>
</protein>
<evidence type="ECO:0000313" key="1">
    <source>
        <dbReference type="EMBL" id="CAG9827938.1"/>
    </source>
</evidence>
<dbReference type="Proteomes" id="UP001153709">
    <property type="component" value="Chromosome 1"/>
</dbReference>
<dbReference type="EMBL" id="OU898276">
    <property type="protein sequence ID" value="CAG9827938.1"/>
    <property type="molecule type" value="Genomic_DNA"/>
</dbReference>
<name>A0A9N9SPM2_DIABA</name>